<feature type="compositionally biased region" description="Basic and acidic residues" evidence="5">
    <location>
        <begin position="454"/>
        <end position="464"/>
    </location>
</feature>
<feature type="domain" description="Velvet" evidence="6">
    <location>
        <begin position="24"/>
        <end position="218"/>
    </location>
</feature>
<reference evidence="8" key="1">
    <citation type="journal article" date="2014" name="Proc. Natl. Acad. Sci. U.S.A.">
        <title>Extensive sampling of basidiomycete genomes demonstrates inadequacy of the white-rot/brown-rot paradigm for wood decay fungi.</title>
        <authorList>
            <person name="Riley R."/>
            <person name="Salamov A.A."/>
            <person name="Brown D.W."/>
            <person name="Nagy L.G."/>
            <person name="Floudas D."/>
            <person name="Held B.W."/>
            <person name="Levasseur A."/>
            <person name="Lombard V."/>
            <person name="Morin E."/>
            <person name="Otillar R."/>
            <person name="Lindquist E.A."/>
            <person name="Sun H."/>
            <person name="LaButti K.M."/>
            <person name="Schmutz J."/>
            <person name="Jabbour D."/>
            <person name="Luo H."/>
            <person name="Baker S.E."/>
            <person name="Pisabarro A.G."/>
            <person name="Walton J.D."/>
            <person name="Blanchette R.A."/>
            <person name="Henrissat B."/>
            <person name="Martin F."/>
            <person name="Cullen D."/>
            <person name="Hibbett D.S."/>
            <person name="Grigoriev I.V."/>
        </authorList>
    </citation>
    <scope>NUCLEOTIDE SEQUENCE [LARGE SCALE GENOMIC DNA]</scope>
    <source>
        <strain evidence="8">FD-172 SS1</strain>
    </source>
</reference>
<evidence type="ECO:0000313" key="7">
    <source>
        <dbReference type="EMBL" id="KDQ18353.1"/>
    </source>
</evidence>
<dbReference type="PROSITE" id="PS51821">
    <property type="entry name" value="VELVET"/>
    <property type="match status" value="1"/>
</dbReference>
<keyword evidence="8" id="KW-1185">Reference proteome</keyword>
<dbReference type="InterPro" id="IPR021740">
    <property type="entry name" value="Velvet"/>
</dbReference>
<dbReference type="STRING" id="930990.A0A067MRK6"/>
<evidence type="ECO:0000256" key="4">
    <source>
        <dbReference type="ARBA" id="ARBA00023242"/>
    </source>
</evidence>
<keyword evidence="3" id="KW-0804">Transcription</keyword>
<evidence type="ECO:0000259" key="6">
    <source>
        <dbReference type="PROSITE" id="PS51821"/>
    </source>
</evidence>
<dbReference type="OrthoDB" id="5599552at2759"/>
<dbReference type="GO" id="GO:0005634">
    <property type="term" value="C:nucleus"/>
    <property type="evidence" value="ECO:0007669"/>
    <property type="project" value="UniProtKB-SubCell"/>
</dbReference>
<keyword evidence="4" id="KW-0539">Nucleus</keyword>
<dbReference type="Proteomes" id="UP000027195">
    <property type="component" value="Unassembled WGS sequence"/>
</dbReference>
<dbReference type="Pfam" id="PF11754">
    <property type="entry name" value="Velvet"/>
    <property type="match status" value="2"/>
</dbReference>
<feature type="compositionally biased region" description="Polar residues" evidence="5">
    <location>
        <begin position="480"/>
        <end position="490"/>
    </location>
</feature>
<sequence>MLNRAHDESQIGQPIAYTDGPLKDRTVRCELIEYQKPDLGRKFAKRDRRPLDPPPVIRVRQYEIFDAGTPQEREEEITAQEINVTGFVAHVDLFAAPPPESDTLKKVKTRRDITSGENLTSSLFGSTFVHATQMKDEDGVPVVFFVFADLSVKMEGYFKLRYRCFDILSASQVGSTPIAAELHSGVFVVYSTKEFPGLQASTALTRHLSRWGVKVNLREERPRKGDKGGGRGGDSSSDDEKEEVTAPVASTSASREAGTEASARDTAATSSITHQEGAGSSNEPTEAPPVASPSRPPPHSHREPHGERMSLDEPRGSVSQPPYTHSDRRGEGPSRRESGGSPTMPSRTSYPRHNPGPYSPREGHSPATSRENTVVRDDPRVGTSPGGGTADPAFSSRRHRPSPAPVIMGSSSAGYTRSPVQSPTHARSRSPPSPRRERQIRSTSIGTAVPGYRDYQHNLSDQRRRSQSRSPTRSNRRYSRTSPSPTHSRH</sequence>
<dbReference type="InterPro" id="IPR038491">
    <property type="entry name" value="Velvet_dom_sf"/>
</dbReference>
<feature type="compositionally biased region" description="Pro residues" evidence="5">
    <location>
        <begin position="286"/>
        <end position="297"/>
    </location>
</feature>
<dbReference type="PANTHER" id="PTHR33572">
    <property type="entry name" value="SPORE DEVELOPMENT REGULATOR VOSA"/>
    <property type="match status" value="1"/>
</dbReference>
<dbReference type="PANTHER" id="PTHR33572:SF15">
    <property type="entry name" value="VELVET DOMAIN-CONTAINING PROTEIN"/>
    <property type="match status" value="1"/>
</dbReference>
<dbReference type="InParanoid" id="A0A067MRK6"/>
<dbReference type="Gene3D" id="2.60.40.3960">
    <property type="entry name" value="Velvet domain"/>
    <property type="match status" value="1"/>
</dbReference>
<feature type="compositionally biased region" description="Basic and acidic residues" evidence="5">
    <location>
        <begin position="217"/>
        <end position="229"/>
    </location>
</feature>
<feature type="region of interest" description="Disordered" evidence="5">
    <location>
        <begin position="217"/>
        <end position="490"/>
    </location>
</feature>
<evidence type="ECO:0000256" key="3">
    <source>
        <dbReference type="ARBA" id="ARBA00023163"/>
    </source>
</evidence>
<feature type="compositionally biased region" description="Polar residues" evidence="5">
    <location>
        <begin position="409"/>
        <end position="421"/>
    </location>
</feature>
<accession>A0A067MRK6</accession>
<proteinExistence type="predicted"/>
<dbReference type="AlphaFoldDB" id="A0A067MRK6"/>
<dbReference type="HOGENOM" id="CLU_556651_0_0_1"/>
<feature type="compositionally biased region" description="Polar residues" evidence="5">
    <location>
        <begin position="267"/>
        <end position="284"/>
    </location>
</feature>
<evidence type="ECO:0000256" key="5">
    <source>
        <dbReference type="SAM" id="MobiDB-lite"/>
    </source>
</evidence>
<protein>
    <recommendedName>
        <fullName evidence="6">Velvet domain-containing protein</fullName>
    </recommendedName>
</protein>
<comment type="subcellular location">
    <subcellularLocation>
        <location evidence="1">Nucleus</location>
    </subcellularLocation>
</comment>
<feature type="compositionally biased region" description="Basic and acidic residues" evidence="5">
    <location>
        <begin position="325"/>
        <end position="338"/>
    </location>
</feature>
<keyword evidence="2" id="KW-0805">Transcription regulation</keyword>
<name>A0A067MRK6_BOTB1</name>
<feature type="compositionally biased region" description="Basic and acidic residues" evidence="5">
    <location>
        <begin position="300"/>
        <end position="315"/>
    </location>
</feature>
<organism evidence="7 8">
    <name type="scientific">Botryobasidium botryosum (strain FD-172 SS1)</name>
    <dbReference type="NCBI Taxonomy" id="930990"/>
    <lineage>
        <taxon>Eukaryota</taxon>
        <taxon>Fungi</taxon>
        <taxon>Dikarya</taxon>
        <taxon>Basidiomycota</taxon>
        <taxon>Agaricomycotina</taxon>
        <taxon>Agaricomycetes</taxon>
        <taxon>Cantharellales</taxon>
        <taxon>Botryobasidiaceae</taxon>
        <taxon>Botryobasidium</taxon>
    </lineage>
</organism>
<evidence type="ECO:0000313" key="8">
    <source>
        <dbReference type="Proteomes" id="UP000027195"/>
    </source>
</evidence>
<evidence type="ECO:0000256" key="2">
    <source>
        <dbReference type="ARBA" id="ARBA00023015"/>
    </source>
</evidence>
<evidence type="ECO:0000256" key="1">
    <source>
        <dbReference type="ARBA" id="ARBA00004123"/>
    </source>
</evidence>
<dbReference type="EMBL" id="KL198021">
    <property type="protein sequence ID" value="KDQ18353.1"/>
    <property type="molecule type" value="Genomic_DNA"/>
</dbReference>
<gene>
    <name evidence="7" type="ORF">BOTBODRAFT_28767</name>
</gene>
<dbReference type="InterPro" id="IPR037525">
    <property type="entry name" value="Velvet_dom"/>
</dbReference>